<dbReference type="GO" id="GO:0004519">
    <property type="term" value="F:endonuclease activity"/>
    <property type="evidence" value="ECO:0007669"/>
    <property type="project" value="UniProtKB-KW"/>
</dbReference>
<gene>
    <name evidence="3" type="ORF">ACFQS9_21890</name>
</gene>
<feature type="domain" description="NUMOD4" evidence="1">
    <location>
        <begin position="5"/>
        <end position="62"/>
    </location>
</feature>
<name>A0ABW2S498_9NOCA</name>
<keyword evidence="3" id="KW-0378">Hydrolase</keyword>
<dbReference type="InterPro" id="IPR003615">
    <property type="entry name" value="HNH_nuc"/>
</dbReference>
<protein>
    <submittedName>
        <fullName evidence="3">NUMOD4 motif-containing HNH endonuclease</fullName>
    </submittedName>
</protein>
<evidence type="ECO:0000259" key="2">
    <source>
        <dbReference type="Pfam" id="PF13392"/>
    </source>
</evidence>
<evidence type="ECO:0000313" key="3">
    <source>
        <dbReference type="EMBL" id="MFC7450554.1"/>
    </source>
</evidence>
<organism evidence="3 4">
    <name type="scientific">Rhodococcus daqingensis</name>
    <dbReference type="NCBI Taxonomy" id="2479363"/>
    <lineage>
        <taxon>Bacteria</taxon>
        <taxon>Bacillati</taxon>
        <taxon>Actinomycetota</taxon>
        <taxon>Actinomycetes</taxon>
        <taxon>Mycobacteriales</taxon>
        <taxon>Nocardiaceae</taxon>
        <taxon>Rhodococcus</taxon>
    </lineage>
</organism>
<dbReference type="SUPFAM" id="SSF54060">
    <property type="entry name" value="His-Me finger endonucleases"/>
    <property type="match status" value="1"/>
</dbReference>
<sequence length="179" mass="20196">MTLAEHWLPVVGYERCYEVSDLGRVRSIDRIVTTRAGYDISLTGRMMSASTHPSGHRYVHLTMEGRDSTYQVHRLVMRAFVGPCPEGLEVRHLNGDPTDNRLANLAYGTRSENAVDQVDHGSHNQASKTRCNYGHEFSPENTYRHPSGRRVCIECRNRHKAQYRARSQSATAGSEVTHG</sequence>
<evidence type="ECO:0000259" key="1">
    <source>
        <dbReference type="Pfam" id="PF07463"/>
    </source>
</evidence>
<dbReference type="Pfam" id="PF07463">
    <property type="entry name" value="NUMOD4"/>
    <property type="match status" value="1"/>
</dbReference>
<reference evidence="4" key="1">
    <citation type="journal article" date="2019" name="Int. J. Syst. Evol. Microbiol.">
        <title>The Global Catalogue of Microorganisms (GCM) 10K type strain sequencing project: providing services to taxonomists for standard genome sequencing and annotation.</title>
        <authorList>
            <consortium name="The Broad Institute Genomics Platform"/>
            <consortium name="The Broad Institute Genome Sequencing Center for Infectious Disease"/>
            <person name="Wu L."/>
            <person name="Ma J."/>
        </authorList>
    </citation>
    <scope>NUCLEOTIDE SEQUENCE [LARGE SCALE GENOMIC DNA]</scope>
    <source>
        <strain evidence="4">ICMP 19430</strain>
    </source>
</reference>
<dbReference type="InterPro" id="IPR010902">
    <property type="entry name" value="NUMOD4"/>
</dbReference>
<accession>A0ABW2S498</accession>
<comment type="caution">
    <text evidence="3">The sequence shown here is derived from an EMBL/GenBank/DDBJ whole genome shotgun (WGS) entry which is preliminary data.</text>
</comment>
<dbReference type="RefSeq" id="WP_378408601.1">
    <property type="nucleotide sequence ID" value="NZ_JBHTCS010000026.1"/>
</dbReference>
<dbReference type="InterPro" id="IPR044925">
    <property type="entry name" value="His-Me_finger_sf"/>
</dbReference>
<keyword evidence="4" id="KW-1185">Reference proteome</keyword>
<proteinExistence type="predicted"/>
<keyword evidence="3" id="KW-0540">Nuclease</keyword>
<dbReference type="Proteomes" id="UP001596484">
    <property type="component" value="Unassembled WGS sequence"/>
</dbReference>
<keyword evidence="3" id="KW-0255">Endonuclease</keyword>
<dbReference type="Pfam" id="PF13392">
    <property type="entry name" value="HNH_3"/>
    <property type="match status" value="1"/>
</dbReference>
<feature type="domain" description="HNH nuclease" evidence="2">
    <location>
        <begin position="70"/>
        <end position="115"/>
    </location>
</feature>
<dbReference type="EMBL" id="JBHTCS010000026">
    <property type="protein sequence ID" value="MFC7450554.1"/>
    <property type="molecule type" value="Genomic_DNA"/>
</dbReference>
<dbReference type="Gene3D" id="3.90.75.20">
    <property type="match status" value="1"/>
</dbReference>
<evidence type="ECO:0000313" key="4">
    <source>
        <dbReference type="Proteomes" id="UP001596484"/>
    </source>
</evidence>